<dbReference type="AlphaFoldDB" id="A0A9P6JNW8"/>
<protein>
    <submittedName>
        <fullName evidence="2">Uncharacterized protein</fullName>
    </submittedName>
</protein>
<evidence type="ECO:0000256" key="1">
    <source>
        <dbReference type="SAM" id="MobiDB-lite"/>
    </source>
</evidence>
<comment type="caution">
    <text evidence="2">The sequence shown here is derived from an EMBL/GenBank/DDBJ whole genome shotgun (WGS) entry which is preliminary data.</text>
</comment>
<sequence length="206" mass="24288">TRASSTERGSPKLSSVSKPITPARPYLRRTQHQVPTPEEYSKLPLEEKLNQLYTQGFHQMKASMPESSKFYKPSQSGFKEPRKRVRRGEDKNKALEWVRESINILLGIKSTSELLTHNDIFPKDTPLQQHMRNFDAHLHRSPAIKPMKVHWESIHSVWNEVLFEEFKKLSIDEGEMLELDEEQELYDMFFARLKRMRADLWAKRPV</sequence>
<name>A0A9P6JNW8_9AGAR</name>
<gene>
    <name evidence="2" type="ORF">CPB83DRAFT_895496</name>
</gene>
<dbReference type="Proteomes" id="UP000807306">
    <property type="component" value="Unassembled WGS sequence"/>
</dbReference>
<organism evidence="2 3">
    <name type="scientific">Crepidotus variabilis</name>
    <dbReference type="NCBI Taxonomy" id="179855"/>
    <lineage>
        <taxon>Eukaryota</taxon>
        <taxon>Fungi</taxon>
        <taxon>Dikarya</taxon>
        <taxon>Basidiomycota</taxon>
        <taxon>Agaricomycotina</taxon>
        <taxon>Agaricomycetes</taxon>
        <taxon>Agaricomycetidae</taxon>
        <taxon>Agaricales</taxon>
        <taxon>Agaricineae</taxon>
        <taxon>Crepidotaceae</taxon>
        <taxon>Crepidotus</taxon>
    </lineage>
</organism>
<proteinExistence type="predicted"/>
<reference evidence="2" key="1">
    <citation type="submission" date="2020-11" db="EMBL/GenBank/DDBJ databases">
        <authorList>
            <consortium name="DOE Joint Genome Institute"/>
            <person name="Ahrendt S."/>
            <person name="Riley R."/>
            <person name="Andreopoulos W."/>
            <person name="Labutti K."/>
            <person name="Pangilinan J."/>
            <person name="Ruiz-Duenas F.J."/>
            <person name="Barrasa J.M."/>
            <person name="Sanchez-Garcia M."/>
            <person name="Camarero S."/>
            <person name="Miyauchi S."/>
            <person name="Serrano A."/>
            <person name="Linde D."/>
            <person name="Babiker R."/>
            <person name="Drula E."/>
            <person name="Ayuso-Fernandez I."/>
            <person name="Pacheco R."/>
            <person name="Padilla G."/>
            <person name="Ferreira P."/>
            <person name="Barriuso J."/>
            <person name="Kellner H."/>
            <person name="Castanera R."/>
            <person name="Alfaro M."/>
            <person name="Ramirez L."/>
            <person name="Pisabarro A.G."/>
            <person name="Kuo A."/>
            <person name="Tritt A."/>
            <person name="Lipzen A."/>
            <person name="He G."/>
            <person name="Yan M."/>
            <person name="Ng V."/>
            <person name="Cullen D."/>
            <person name="Martin F."/>
            <person name="Rosso M.-N."/>
            <person name="Henrissat B."/>
            <person name="Hibbett D."/>
            <person name="Martinez A.T."/>
            <person name="Grigoriev I.V."/>
        </authorList>
    </citation>
    <scope>NUCLEOTIDE SEQUENCE</scope>
    <source>
        <strain evidence="2">CBS 506.95</strain>
    </source>
</reference>
<accession>A0A9P6JNW8</accession>
<feature type="non-terminal residue" evidence="2">
    <location>
        <position position="1"/>
    </location>
</feature>
<feature type="region of interest" description="Disordered" evidence="1">
    <location>
        <begin position="66"/>
        <end position="89"/>
    </location>
</feature>
<evidence type="ECO:0000313" key="3">
    <source>
        <dbReference type="Proteomes" id="UP000807306"/>
    </source>
</evidence>
<feature type="region of interest" description="Disordered" evidence="1">
    <location>
        <begin position="1"/>
        <end position="43"/>
    </location>
</feature>
<dbReference type="EMBL" id="MU157864">
    <property type="protein sequence ID" value="KAF9527059.1"/>
    <property type="molecule type" value="Genomic_DNA"/>
</dbReference>
<keyword evidence="3" id="KW-1185">Reference proteome</keyword>
<feature type="compositionally biased region" description="Polar residues" evidence="1">
    <location>
        <begin position="1"/>
        <end position="18"/>
    </location>
</feature>
<evidence type="ECO:0000313" key="2">
    <source>
        <dbReference type="EMBL" id="KAF9527059.1"/>
    </source>
</evidence>